<keyword evidence="2 4" id="KW-0238">DNA-binding</keyword>
<dbReference type="InterPro" id="IPR001647">
    <property type="entry name" value="HTH_TetR"/>
</dbReference>
<evidence type="ECO:0000259" key="6">
    <source>
        <dbReference type="PROSITE" id="PS50977"/>
    </source>
</evidence>
<evidence type="ECO:0000256" key="3">
    <source>
        <dbReference type="ARBA" id="ARBA00023163"/>
    </source>
</evidence>
<dbReference type="Gene3D" id="1.10.357.10">
    <property type="entry name" value="Tetracycline Repressor, domain 2"/>
    <property type="match status" value="1"/>
</dbReference>
<dbReference type="GO" id="GO:0000976">
    <property type="term" value="F:transcription cis-regulatory region binding"/>
    <property type="evidence" value="ECO:0007669"/>
    <property type="project" value="TreeGrafter"/>
</dbReference>
<dbReference type="PANTHER" id="PTHR30055">
    <property type="entry name" value="HTH-TYPE TRANSCRIPTIONAL REGULATOR RUTR"/>
    <property type="match status" value="1"/>
</dbReference>
<dbReference type="InterPro" id="IPR050109">
    <property type="entry name" value="HTH-type_TetR-like_transc_reg"/>
</dbReference>
<evidence type="ECO:0000256" key="1">
    <source>
        <dbReference type="ARBA" id="ARBA00023015"/>
    </source>
</evidence>
<protein>
    <submittedName>
        <fullName evidence="7">Putative transcriptional regulator, TetR family</fullName>
    </submittedName>
</protein>
<evidence type="ECO:0000256" key="2">
    <source>
        <dbReference type="ARBA" id="ARBA00023125"/>
    </source>
</evidence>
<reference evidence="7 8" key="1">
    <citation type="journal article" date="2014" name="Appl. Environ. Microbiol.">
        <title>Insights into the Microbial Degradation of Rubber and Gutta-Percha by Analysis of the Complete Genome of Nocardia nova SH22a.</title>
        <authorList>
            <person name="Luo Q."/>
            <person name="Hiessl S."/>
            <person name="Poehlein A."/>
            <person name="Daniel R."/>
            <person name="Steinbuchel A."/>
        </authorList>
    </citation>
    <scope>NUCLEOTIDE SEQUENCE [LARGE SCALE GENOMIC DNA]</scope>
    <source>
        <strain evidence="7">SH22a</strain>
    </source>
</reference>
<dbReference type="InterPro" id="IPR009057">
    <property type="entry name" value="Homeodomain-like_sf"/>
</dbReference>
<dbReference type="SUPFAM" id="SSF48498">
    <property type="entry name" value="Tetracyclin repressor-like, C-terminal domain"/>
    <property type="match status" value="1"/>
</dbReference>
<name>W5TGC4_9NOCA</name>
<dbReference type="RefSeq" id="WP_025349484.1">
    <property type="nucleotide sequence ID" value="NZ_CP006850.1"/>
</dbReference>
<feature type="compositionally biased region" description="Polar residues" evidence="5">
    <location>
        <begin position="1"/>
        <end position="13"/>
    </location>
</feature>
<proteinExistence type="predicted"/>
<feature type="domain" description="HTH tetR-type" evidence="6">
    <location>
        <begin position="24"/>
        <end position="84"/>
    </location>
</feature>
<dbReference type="InterPro" id="IPR036271">
    <property type="entry name" value="Tet_transcr_reg_TetR-rel_C_sf"/>
</dbReference>
<dbReference type="OrthoDB" id="3614211at2"/>
<dbReference type="HOGENOM" id="CLU_069543_0_0_11"/>
<dbReference type="SUPFAM" id="SSF46689">
    <property type="entry name" value="Homeodomain-like"/>
    <property type="match status" value="1"/>
</dbReference>
<dbReference type="eggNOG" id="COG1309">
    <property type="taxonomic scope" value="Bacteria"/>
</dbReference>
<dbReference type="Proteomes" id="UP000019150">
    <property type="component" value="Chromosome"/>
</dbReference>
<dbReference type="PRINTS" id="PR00455">
    <property type="entry name" value="HTHTETR"/>
</dbReference>
<accession>W5TGC4</accession>
<dbReference type="PATRIC" id="fig|1415166.3.peg.3335"/>
<sequence>MAAHSRPSTTGDSRSPRGRSQPERLTRAAIVDTAIALADADGIEALSMRRIAERMGVGAMSLYRHIPNKDALLAEMTDEVARRYPYPDPEPGWTWRERVRAAADIDWDLYRLHPWVLFTFAVPRYNFGPHSLACLGWLTEGFTELTDDRREATRMALEVWSYIAGIALQQVSSAMLAGRDEAEEESSGLTALLEGTPRWPSPPALAPLEGTGLGDLLDPVRQLHSGLDAMCDGFAARR</sequence>
<dbReference type="AlphaFoldDB" id="W5TGC4"/>
<dbReference type="GO" id="GO:0003700">
    <property type="term" value="F:DNA-binding transcription factor activity"/>
    <property type="evidence" value="ECO:0007669"/>
    <property type="project" value="TreeGrafter"/>
</dbReference>
<dbReference type="STRING" id="1415166.NONO_c32510"/>
<evidence type="ECO:0000313" key="7">
    <source>
        <dbReference type="EMBL" id="AHH18038.1"/>
    </source>
</evidence>
<dbReference type="EMBL" id="CP006850">
    <property type="protein sequence ID" value="AHH18038.1"/>
    <property type="molecule type" value="Genomic_DNA"/>
</dbReference>
<organism evidence="7 8">
    <name type="scientific">Nocardia nova SH22a</name>
    <dbReference type="NCBI Taxonomy" id="1415166"/>
    <lineage>
        <taxon>Bacteria</taxon>
        <taxon>Bacillati</taxon>
        <taxon>Actinomycetota</taxon>
        <taxon>Actinomycetes</taxon>
        <taxon>Mycobacteriales</taxon>
        <taxon>Nocardiaceae</taxon>
        <taxon>Nocardia</taxon>
    </lineage>
</organism>
<dbReference type="KEGG" id="nno:NONO_c32510"/>
<feature type="DNA-binding region" description="H-T-H motif" evidence="4">
    <location>
        <begin position="47"/>
        <end position="66"/>
    </location>
</feature>
<keyword evidence="8" id="KW-1185">Reference proteome</keyword>
<evidence type="ECO:0000313" key="8">
    <source>
        <dbReference type="Proteomes" id="UP000019150"/>
    </source>
</evidence>
<dbReference type="PROSITE" id="PS50977">
    <property type="entry name" value="HTH_TETR_2"/>
    <property type="match status" value="1"/>
</dbReference>
<gene>
    <name evidence="7" type="ORF">NONO_c32510</name>
</gene>
<feature type="region of interest" description="Disordered" evidence="5">
    <location>
        <begin position="1"/>
        <end position="23"/>
    </location>
</feature>
<keyword evidence="1" id="KW-0805">Transcription regulation</keyword>
<dbReference type="Pfam" id="PF00440">
    <property type="entry name" value="TetR_N"/>
    <property type="match status" value="1"/>
</dbReference>
<evidence type="ECO:0000256" key="4">
    <source>
        <dbReference type="PROSITE-ProRule" id="PRU00335"/>
    </source>
</evidence>
<dbReference type="PANTHER" id="PTHR30055:SF151">
    <property type="entry name" value="TRANSCRIPTIONAL REGULATORY PROTEIN"/>
    <property type="match status" value="1"/>
</dbReference>
<evidence type="ECO:0000256" key="5">
    <source>
        <dbReference type="SAM" id="MobiDB-lite"/>
    </source>
</evidence>
<keyword evidence="3" id="KW-0804">Transcription</keyword>